<evidence type="ECO:0000256" key="2">
    <source>
        <dbReference type="ARBA" id="ARBA00010876"/>
    </source>
</evidence>
<comment type="function">
    <text evidence="6">Responsible for synthesis of pseudouridine from uracil.</text>
</comment>
<evidence type="ECO:0000256" key="6">
    <source>
        <dbReference type="RuleBase" id="RU362028"/>
    </source>
</evidence>
<dbReference type="GO" id="GO:0000455">
    <property type="term" value="P:enzyme-directed rRNA pseudouridine synthesis"/>
    <property type="evidence" value="ECO:0007669"/>
    <property type="project" value="TreeGrafter"/>
</dbReference>
<dbReference type="CDD" id="cd00165">
    <property type="entry name" value="S4"/>
    <property type="match status" value="1"/>
</dbReference>
<dbReference type="SUPFAM" id="SSF55120">
    <property type="entry name" value="Pseudouridine synthase"/>
    <property type="match status" value="1"/>
</dbReference>
<evidence type="ECO:0000313" key="8">
    <source>
        <dbReference type="EMBL" id="REF31496.1"/>
    </source>
</evidence>
<dbReference type="AlphaFoldDB" id="A0A3D9UQG0"/>
<comment type="similarity">
    <text evidence="2 6">Belongs to the pseudouridine synthase RluA family.</text>
</comment>
<evidence type="ECO:0000313" key="9">
    <source>
        <dbReference type="Proteomes" id="UP000256253"/>
    </source>
</evidence>
<evidence type="ECO:0000256" key="4">
    <source>
        <dbReference type="PIRSR" id="PIRSR606225-1"/>
    </source>
</evidence>
<dbReference type="Pfam" id="PF00849">
    <property type="entry name" value="PseudoU_synth_2"/>
    <property type="match status" value="1"/>
</dbReference>
<dbReference type="OrthoDB" id="9807829at2"/>
<name>A0A3D9UQG0_9MICO</name>
<comment type="caution">
    <text evidence="8">The sequence shown here is derived from an EMBL/GenBank/DDBJ whole genome shotgun (WGS) entry which is preliminary data.</text>
</comment>
<dbReference type="GO" id="GO:0003723">
    <property type="term" value="F:RNA binding"/>
    <property type="evidence" value="ECO:0007669"/>
    <property type="project" value="UniProtKB-KW"/>
</dbReference>
<feature type="domain" description="Pseudouridine synthase RsuA/RluA-like" evidence="7">
    <location>
        <begin position="92"/>
        <end position="245"/>
    </location>
</feature>
<dbReference type="NCBIfam" id="TIGR00005">
    <property type="entry name" value="rluA_subfam"/>
    <property type="match status" value="1"/>
</dbReference>
<dbReference type="PANTHER" id="PTHR21600:SF44">
    <property type="entry name" value="RIBOSOMAL LARGE SUBUNIT PSEUDOURIDINE SYNTHASE D"/>
    <property type="match status" value="1"/>
</dbReference>
<dbReference type="GO" id="GO:0009982">
    <property type="term" value="F:pseudouridine synthase activity"/>
    <property type="evidence" value="ECO:0007669"/>
    <property type="project" value="InterPro"/>
</dbReference>
<comment type="catalytic activity">
    <reaction evidence="1 6">
        <text>a uridine in RNA = a pseudouridine in RNA</text>
        <dbReference type="Rhea" id="RHEA:48348"/>
        <dbReference type="Rhea" id="RHEA-COMP:12068"/>
        <dbReference type="Rhea" id="RHEA-COMP:12069"/>
        <dbReference type="ChEBI" id="CHEBI:65314"/>
        <dbReference type="ChEBI" id="CHEBI:65315"/>
    </reaction>
</comment>
<dbReference type="InterPro" id="IPR006224">
    <property type="entry name" value="PsdUridine_synth_RluA-like_CS"/>
</dbReference>
<reference evidence="8 9" key="1">
    <citation type="submission" date="2018-08" db="EMBL/GenBank/DDBJ databases">
        <title>Sequencing the genomes of 1000 actinobacteria strains.</title>
        <authorList>
            <person name="Klenk H.-P."/>
        </authorList>
    </citation>
    <scope>NUCLEOTIDE SEQUENCE [LARGE SCALE GENOMIC DNA]</scope>
    <source>
        <strain evidence="8 9">DSM 22967</strain>
    </source>
</reference>
<dbReference type="InterPro" id="IPR006145">
    <property type="entry name" value="PsdUridine_synth_RsuA/RluA"/>
</dbReference>
<dbReference type="InterPro" id="IPR036986">
    <property type="entry name" value="S4_RNA-bd_sf"/>
</dbReference>
<dbReference type="PANTHER" id="PTHR21600">
    <property type="entry name" value="MITOCHONDRIAL RNA PSEUDOURIDINE SYNTHASE"/>
    <property type="match status" value="1"/>
</dbReference>
<evidence type="ECO:0000256" key="1">
    <source>
        <dbReference type="ARBA" id="ARBA00000073"/>
    </source>
</evidence>
<gene>
    <name evidence="8" type="ORF">DFJ65_2565</name>
</gene>
<feature type="active site" evidence="4">
    <location>
        <position position="141"/>
    </location>
</feature>
<keyword evidence="5" id="KW-0694">RNA-binding</keyword>
<dbReference type="InterPro" id="IPR050188">
    <property type="entry name" value="RluA_PseudoU_synthase"/>
</dbReference>
<protein>
    <recommendedName>
        <fullName evidence="6">Pseudouridine synthase</fullName>
        <ecNumber evidence="6">5.4.99.-</ecNumber>
    </recommendedName>
</protein>
<evidence type="ECO:0000259" key="7">
    <source>
        <dbReference type="Pfam" id="PF00849"/>
    </source>
</evidence>
<evidence type="ECO:0000256" key="5">
    <source>
        <dbReference type="PROSITE-ProRule" id="PRU00182"/>
    </source>
</evidence>
<dbReference type="Proteomes" id="UP000256253">
    <property type="component" value="Unassembled WGS sequence"/>
</dbReference>
<dbReference type="InterPro" id="IPR006225">
    <property type="entry name" value="PsdUridine_synth_RluC/D"/>
</dbReference>
<organism evidence="8 9">
    <name type="scientific">Calidifontibacter indicus</name>
    <dbReference type="NCBI Taxonomy" id="419650"/>
    <lineage>
        <taxon>Bacteria</taxon>
        <taxon>Bacillati</taxon>
        <taxon>Actinomycetota</taxon>
        <taxon>Actinomycetes</taxon>
        <taxon>Micrococcales</taxon>
        <taxon>Dermacoccaceae</taxon>
        <taxon>Calidifontibacter</taxon>
    </lineage>
</organism>
<dbReference type="PROSITE" id="PS50889">
    <property type="entry name" value="S4"/>
    <property type="match status" value="1"/>
</dbReference>
<dbReference type="CDD" id="cd02869">
    <property type="entry name" value="PseudoU_synth_RluA_like"/>
    <property type="match status" value="1"/>
</dbReference>
<dbReference type="InterPro" id="IPR020103">
    <property type="entry name" value="PsdUridine_synth_cat_dom_sf"/>
</dbReference>
<dbReference type="EC" id="5.4.99.-" evidence="6"/>
<dbReference type="GO" id="GO:0140098">
    <property type="term" value="F:catalytic activity, acting on RNA"/>
    <property type="evidence" value="ECO:0007669"/>
    <property type="project" value="UniProtKB-ARBA"/>
</dbReference>
<keyword evidence="9" id="KW-1185">Reference proteome</keyword>
<sequence>MSDLKALAVPEGLEGERVDAAIARVLGLSRTRAAELAASGAVRLDGSQVGKSERVSAGQWLEVDVPAQVDRTPQVKPQLIDDLRIVHDDTEIVVVDKPAGVAAHPSVGWDGPDVVSGLAGAGYRISTSGAPERQGIVQRLDVGTSGLMVVAKSERAYTVLKQAFRDRTVDKTYHALVQGLPDPVVGTIEAPIGRHPNHDYKFAVMQSGRASVTHYELVEAFRSMSLLEIHLETGRTHQIRVHFSALHHPCVGDPLYGSDPKLAKKLGLDRQWLHAVELGFEHPGSGEWITFESPYPKDLQHALDIARAG</sequence>
<keyword evidence="3 6" id="KW-0413">Isomerase</keyword>
<dbReference type="Gene3D" id="3.30.2350.10">
    <property type="entry name" value="Pseudouridine synthase"/>
    <property type="match status" value="1"/>
</dbReference>
<dbReference type="Gene3D" id="3.10.290.10">
    <property type="entry name" value="RNA-binding S4 domain"/>
    <property type="match status" value="1"/>
</dbReference>
<proteinExistence type="inferred from homology"/>
<dbReference type="PROSITE" id="PS01129">
    <property type="entry name" value="PSI_RLU"/>
    <property type="match status" value="1"/>
</dbReference>
<dbReference type="RefSeq" id="WP_115923324.1">
    <property type="nucleotide sequence ID" value="NZ_QTUA01000001.1"/>
</dbReference>
<dbReference type="EMBL" id="QTUA01000001">
    <property type="protein sequence ID" value="REF31496.1"/>
    <property type="molecule type" value="Genomic_DNA"/>
</dbReference>
<accession>A0A3D9UQG0</accession>
<evidence type="ECO:0000256" key="3">
    <source>
        <dbReference type="ARBA" id="ARBA00023235"/>
    </source>
</evidence>
<dbReference type="SUPFAM" id="SSF55174">
    <property type="entry name" value="Alpha-L RNA-binding motif"/>
    <property type="match status" value="1"/>
</dbReference>